<dbReference type="InterPro" id="IPR001020">
    <property type="entry name" value="PTS_HPr_His_P_site"/>
</dbReference>
<dbReference type="Pfam" id="PF02896">
    <property type="entry name" value="PEP-utilizers_C"/>
    <property type="match status" value="1"/>
</dbReference>
<evidence type="ECO:0000256" key="3">
    <source>
        <dbReference type="ARBA" id="ARBA00004496"/>
    </source>
</evidence>
<accession>A0A3D9DYK3</accession>
<evidence type="ECO:0000259" key="16">
    <source>
        <dbReference type="PROSITE" id="PS51350"/>
    </source>
</evidence>
<dbReference type="PROSITE" id="PS00369">
    <property type="entry name" value="PTS_HPR_HIS"/>
    <property type="match status" value="1"/>
</dbReference>
<dbReference type="SUPFAM" id="SSF55594">
    <property type="entry name" value="HPr-like"/>
    <property type="match status" value="1"/>
</dbReference>
<dbReference type="GO" id="GO:0005737">
    <property type="term" value="C:cytoplasm"/>
    <property type="evidence" value="ECO:0007669"/>
    <property type="project" value="UniProtKB-SubCell"/>
</dbReference>
<evidence type="ECO:0000256" key="10">
    <source>
        <dbReference type="ARBA" id="ARBA00022683"/>
    </source>
</evidence>
<keyword evidence="7" id="KW-0963">Cytoplasm</keyword>
<evidence type="ECO:0000256" key="9">
    <source>
        <dbReference type="ARBA" id="ARBA00022679"/>
    </source>
</evidence>
<dbReference type="OrthoDB" id="9765468at2"/>
<dbReference type="SUPFAM" id="SSF51261">
    <property type="entry name" value="Duplicated hybrid motif"/>
    <property type="match status" value="1"/>
</dbReference>
<dbReference type="InterPro" id="IPR008279">
    <property type="entry name" value="PEP-util_enz_mobile_dom"/>
</dbReference>
<reference evidence="17 18" key="1">
    <citation type="submission" date="2018-07" db="EMBL/GenBank/DDBJ databases">
        <title>Genomic Encyclopedia of Type Strains, Phase IV (KMG-IV): sequencing the most valuable type-strain genomes for metagenomic binning, comparative biology and taxonomic classification.</title>
        <authorList>
            <person name="Goeker M."/>
        </authorList>
    </citation>
    <scope>NUCLEOTIDE SEQUENCE [LARGE SCALE GENOMIC DNA]</scope>
    <source>
        <strain evidence="17 18">DSM 14324</strain>
    </source>
</reference>
<evidence type="ECO:0000256" key="14">
    <source>
        <dbReference type="SAM" id="MobiDB-lite"/>
    </source>
</evidence>
<keyword evidence="8" id="KW-0762">Sugar transport</keyword>
<dbReference type="PROSITE" id="PS51350">
    <property type="entry name" value="PTS_HPR_DOM"/>
    <property type="match status" value="1"/>
</dbReference>
<dbReference type="EMBL" id="QRDJ01000006">
    <property type="protein sequence ID" value="REC95870.1"/>
    <property type="molecule type" value="Genomic_DNA"/>
</dbReference>
<dbReference type="InterPro" id="IPR023151">
    <property type="entry name" value="PEP_util_CS"/>
</dbReference>
<dbReference type="InterPro" id="IPR006318">
    <property type="entry name" value="PTS_EI-like"/>
</dbReference>
<dbReference type="Pfam" id="PF00381">
    <property type="entry name" value="PTS-HPr"/>
    <property type="match status" value="1"/>
</dbReference>
<gene>
    <name evidence="17" type="ORF">C8D72_0537</name>
</gene>
<dbReference type="PANTHER" id="PTHR46244:SF6">
    <property type="entry name" value="PHOSPHOENOLPYRUVATE-PROTEIN PHOSPHOTRANSFERASE"/>
    <property type="match status" value="1"/>
</dbReference>
<dbReference type="InterPro" id="IPR035895">
    <property type="entry name" value="HPr-like_sf"/>
</dbReference>
<dbReference type="SUPFAM" id="SSF51621">
    <property type="entry name" value="Phosphoenolpyruvate/pyruvate domain"/>
    <property type="match status" value="1"/>
</dbReference>
<dbReference type="PROSITE" id="PS00371">
    <property type="entry name" value="PTS_EIIA_TYPE_1_HIS"/>
    <property type="match status" value="1"/>
</dbReference>
<dbReference type="EC" id="2.7.3.9" evidence="5"/>
<dbReference type="PRINTS" id="PR00107">
    <property type="entry name" value="PHOSPHOCPHPR"/>
</dbReference>
<dbReference type="Pfam" id="PF00358">
    <property type="entry name" value="PTS_EIIA_1"/>
    <property type="match status" value="1"/>
</dbReference>
<dbReference type="NCBIfam" id="TIGR00830">
    <property type="entry name" value="PTBA"/>
    <property type="match status" value="1"/>
</dbReference>
<dbReference type="SUPFAM" id="SSF52009">
    <property type="entry name" value="Phosphohistidine domain"/>
    <property type="match status" value="1"/>
</dbReference>
<dbReference type="PROSITE" id="PS51093">
    <property type="entry name" value="PTS_EIIA_TYPE_1"/>
    <property type="match status" value="1"/>
</dbReference>
<dbReference type="GO" id="GO:0009401">
    <property type="term" value="P:phosphoenolpyruvate-dependent sugar phosphotransferase system"/>
    <property type="evidence" value="ECO:0007669"/>
    <property type="project" value="UniProtKB-KW"/>
</dbReference>
<dbReference type="RefSeq" id="WP_115852839.1">
    <property type="nucleotide sequence ID" value="NZ_QRDJ01000006.1"/>
</dbReference>
<dbReference type="Proteomes" id="UP000256334">
    <property type="component" value="Unassembled WGS sequence"/>
</dbReference>
<dbReference type="InterPro" id="IPR011055">
    <property type="entry name" value="Dup_hybrid_motif"/>
</dbReference>
<dbReference type="InterPro" id="IPR040442">
    <property type="entry name" value="Pyrv_kinase-like_dom_sf"/>
</dbReference>
<keyword evidence="18" id="KW-1185">Reference proteome</keyword>
<feature type="compositionally biased region" description="Low complexity" evidence="14">
    <location>
        <begin position="857"/>
        <end position="874"/>
    </location>
</feature>
<feature type="region of interest" description="Disordered" evidence="14">
    <location>
        <begin position="263"/>
        <end position="282"/>
    </location>
</feature>
<feature type="domain" description="PTS EIIA type-1" evidence="15">
    <location>
        <begin position="30"/>
        <end position="134"/>
    </location>
</feature>
<comment type="caution">
    <text evidence="17">The sequence shown here is derived from an EMBL/GenBank/DDBJ whole genome shotgun (WGS) entry which is preliminary data.</text>
</comment>
<evidence type="ECO:0000256" key="5">
    <source>
        <dbReference type="ARBA" id="ARBA00012232"/>
    </source>
</evidence>
<dbReference type="Gene3D" id="3.30.1340.10">
    <property type="entry name" value="HPr-like"/>
    <property type="match status" value="1"/>
</dbReference>
<evidence type="ECO:0000256" key="11">
    <source>
        <dbReference type="ARBA" id="ARBA00022723"/>
    </source>
</evidence>
<evidence type="ECO:0000256" key="6">
    <source>
        <dbReference type="ARBA" id="ARBA00022448"/>
    </source>
</evidence>
<dbReference type="Gene3D" id="2.70.70.10">
    <property type="entry name" value="Glucose Permease (Domain IIA)"/>
    <property type="match status" value="1"/>
</dbReference>
<dbReference type="InterPro" id="IPR036637">
    <property type="entry name" value="Phosphohistidine_dom_sf"/>
</dbReference>
<evidence type="ECO:0000259" key="15">
    <source>
        <dbReference type="PROSITE" id="PS51093"/>
    </source>
</evidence>
<dbReference type="Pfam" id="PF05524">
    <property type="entry name" value="PEP-utilisers_N"/>
    <property type="match status" value="1"/>
</dbReference>
<dbReference type="Gene3D" id="3.20.20.60">
    <property type="entry name" value="Phosphoenolpyruvate-binding domains"/>
    <property type="match status" value="1"/>
</dbReference>
<name>A0A3D9DYK3_9GAMM</name>
<dbReference type="Gene3D" id="3.50.30.10">
    <property type="entry name" value="Phosphohistidine domain"/>
    <property type="match status" value="1"/>
</dbReference>
<protein>
    <recommendedName>
        <fullName evidence="5">phosphoenolpyruvate--protein phosphotransferase</fullName>
        <ecNumber evidence="5">2.7.3.9</ecNumber>
    </recommendedName>
</protein>
<dbReference type="NCBIfam" id="TIGR01417">
    <property type="entry name" value="PTS_I_fam"/>
    <property type="match status" value="1"/>
</dbReference>
<dbReference type="InterPro" id="IPR036618">
    <property type="entry name" value="PtsI_HPr-bd_sf"/>
</dbReference>
<comment type="catalytic activity">
    <reaction evidence="1">
        <text>L-histidyl-[protein] + phosphoenolpyruvate = N(pros)-phospho-L-histidyl-[protein] + pyruvate</text>
        <dbReference type="Rhea" id="RHEA:23880"/>
        <dbReference type="Rhea" id="RHEA-COMP:9745"/>
        <dbReference type="Rhea" id="RHEA-COMP:9746"/>
        <dbReference type="ChEBI" id="CHEBI:15361"/>
        <dbReference type="ChEBI" id="CHEBI:29979"/>
        <dbReference type="ChEBI" id="CHEBI:58702"/>
        <dbReference type="ChEBI" id="CHEBI:64837"/>
        <dbReference type="EC" id="2.7.3.9"/>
    </reaction>
</comment>
<keyword evidence="9 17" id="KW-0808">Transferase</keyword>
<feature type="domain" description="HPr" evidence="16">
    <location>
        <begin position="179"/>
        <end position="274"/>
    </location>
</feature>
<comment type="similarity">
    <text evidence="4">Belongs to the PEP-utilizing enzyme family.</text>
</comment>
<keyword evidence="17" id="KW-0670">Pyruvate</keyword>
<evidence type="ECO:0000313" key="18">
    <source>
        <dbReference type="Proteomes" id="UP000256334"/>
    </source>
</evidence>
<dbReference type="Gene3D" id="1.10.274.10">
    <property type="entry name" value="PtsI, HPr-binding domain"/>
    <property type="match status" value="1"/>
</dbReference>
<sequence>MPDTAEPTPAQTLLQAPLKAVLVPLDQVPDPVFAQQTMGPGIALEPLEAQLFAPCDGEVVHLARTRHALTLRTDQGCEILIHLGLDTVDLEGEGITAHVTSGDRVRCGDLLWDFDPDLLACRALSLITPLVVTSNDQWRCELAETSSPGSVIERGASLMTLVALSDRLPAEAVEGSNNEYRDQVTLALAAGLHARPAARLRGIARQHGCTLMLERGEHEADAASLTALMGLSLRQGDTLTIIARGSNAAAALGEAAALLTTPEAAEDDPAHDEPSEEVSTAVPAGDATTCHGLVASPGLAVGPLVRLEHPRLEVDEDREESAEEAGRQLKAAIRALNDTLVTDIEQARAEGRREEADILEAHQAWLDDPALLEESLAHIEAGRSAAFAWREVLELRIVELRQSQSRLLAARGDDLRDLQARLVALLVPDAAAASHFEMAPGAIVVAEEITPSQFLALDRVAPAGLCVAGGGTTSHVALLARARGLPCLAAMGSRVLEIMAHHDGATVILDAQQGVLTFQPEDAQLDTAREQIEQARVRAAAERRVAHEPAHTQDGALIEVRANVAGVEEARAAHGAGADGIGLMRSEFLFMARKQAPDQDTQRQIYQQALEAMGDHPVIIRMLDIGADKQLDYLALPAVPNPALGTRGVRLMARHQDLLDVQLRALLAVTPLDRLHIMVPMVTEAAELVAVRERLDTLAQEMNLEGRPALGAMIEVPAAALCADQLARVADFLSIGTNDLTQYTLAMDREDPDLAGRADVLHPAVLRLIDMTVKGAAGRQCPVGLCGAAAGDQQAWAALVALGVEELSVEPARVAAVKAGIRRLDRAALARQLRTWLDEAIDSVTLRQRLEQWLQEHASTSHTDAITTDATTTDRGVPRDAT</sequence>
<keyword evidence="12" id="KW-0418">Kinase</keyword>
<proteinExistence type="inferred from homology"/>
<dbReference type="AlphaFoldDB" id="A0A3D9DYK3"/>
<evidence type="ECO:0000256" key="13">
    <source>
        <dbReference type="ARBA" id="ARBA00022842"/>
    </source>
</evidence>
<dbReference type="PANTHER" id="PTHR46244">
    <property type="entry name" value="PHOSPHOENOLPYRUVATE-PROTEIN PHOSPHOTRANSFERASE"/>
    <property type="match status" value="1"/>
</dbReference>
<evidence type="ECO:0000256" key="4">
    <source>
        <dbReference type="ARBA" id="ARBA00007837"/>
    </source>
</evidence>
<dbReference type="InterPro" id="IPR000121">
    <property type="entry name" value="PEP_util_C"/>
</dbReference>
<organism evidence="17 18">
    <name type="scientific">Kushneria indalinina DSM 14324</name>
    <dbReference type="NCBI Taxonomy" id="1122140"/>
    <lineage>
        <taxon>Bacteria</taxon>
        <taxon>Pseudomonadati</taxon>
        <taxon>Pseudomonadota</taxon>
        <taxon>Gammaproteobacteria</taxon>
        <taxon>Oceanospirillales</taxon>
        <taxon>Halomonadaceae</taxon>
        <taxon>Kushneria</taxon>
    </lineage>
</organism>
<comment type="subcellular location">
    <subcellularLocation>
        <location evidence="3">Cytoplasm</location>
    </subcellularLocation>
</comment>
<keyword evidence="13" id="KW-0460">Magnesium</keyword>
<evidence type="ECO:0000256" key="8">
    <source>
        <dbReference type="ARBA" id="ARBA00022597"/>
    </source>
</evidence>
<dbReference type="InterPro" id="IPR050499">
    <property type="entry name" value="PEP-utilizing_PTS_enzyme"/>
</dbReference>
<dbReference type="Pfam" id="PF00391">
    <property type="entry name" value="PEP-utilizers"/>
    <property type="match status" value="1"/>
</dbReference>
<evidence type="ECO:0000313" key="17">
    <source>
        <dbReference type="EMBL" id="REC95870.1"/>
    </source>
</evidence>
<feature type="region of interest" description="Disordered" evidence="14">
    <location>
        <begin position="857"/>
        <end position="882"/>
    </location>
</feature>
<dbReference type="SUPFAM" id="SSF47831">
    <property type="entry name" value="Enzyme I of the PEP:sugar phosphotransferase system HPr-binding (sub)domain"/>
    <property type="match status" value="1"/>
</dbReference>
<dbReference type="InterPro" id="IPR008731">
    <property type="entry name" value="PTS_EIN"/>
</dbReference>
<evidence type="ECO:0000256" key="1">
    <source>
        <dbReference type="ARBA" id="ARBA00000683"/>
    </source>
</evidence>
<dbReference type="GO" id="GO:0016301">
    <property type="term" value="F:kinase activity"/>
    <property type="evidence" value="ECO:0007669"/>
    <property type="project" value="UniProtKB-KW"/>
</dbReference>
<evidence type="ECO:0000256" key="12">
    <source>
        <dbReference type="ARBA" id="ARBA00022777"/>
    </source>
</evidence>
<dbReference type="PROSITE" id="PS00742">
    <property type="entry name" value="PEP_ENZYMES_2"/>
    <property type="match status" value="1"/>
</dbReference>
<dbReference type="InterPro" id="IPR015813">
    <property type="entry name" value="Pyrv/PenolPyrv_kinase-like_dom"/>
</dbReference>
<dbReference type="GO" id="GO:0008965">
    <property type="term" value="F:phosphoenolpyruvate-protein phosphotransferase activity"/>
    <property type="evidence" value="ECO:0007669"/>
    <property type="project" value="UniProtKB-EC"/>
</dbReference>
<dbReference type="InterPro" id="IPR001127">
    <property type="entry name" value="PTS_EIIA_1_perm"/>
</dbReference>
<evidence type="ECO:0000256" key="2">
    <source>
        <dbReference type="ARBA" id="ARBA00001946"/>
    </source>
</evidence>
<evidence type="ECO:0000256" key="7">
    <source>
        <dbReference type="ARBA" id="ARBA00022490"/>
    </source>
</evidence>
<keyword evidence="6" id="KW-0813">Transport</keyword>
<keyword evidence="10" id="KW-0598">Phosphotransferase system</keyword>
<dbReference type="CDD" id="cd00367">
    <property type="entry name" value="PTS-HPr_like"/>
    <property type="match status" value="1"/>
</dbReference>
<comment type="cofactor">
    <cofactor evidence="2">
        <name>Mg(2+)</name>
        <dbReference type="ChEBI" id="CHEBI:18420"/>
    </cofactor>
</comment>
<dbReference type="GO" id="GO:0046872">
    <property type="term" value="F:metal ion binding"/>
    <property type="evidence" value="ECO:0007669"/>
    <property type="project" value="UniProtKB-KW"/>
</dbReference>
<dbReference type="InterPro" id="IPR000032">
    <property type="entry name" value="HPr-like"/>
</dbReference>
<feature type="compositionally biased region" description="Acidic residues" evidence="14">
    <location>
        <begin position="264"/>
        <end position="276"/>
    </location>
</feature>
<keyword evidence="11" id="KW-0479">Metal-binding</keyword>
<dbReference type="PRINTS" id="PR01736">
    <property type="entry name" value="PHPHTRNFRASE"/>
</dbReference>